<name>A0A517LMA4_9PEZI</name>
<feature type="region of interest" description="Disordered" evidence="2">
    <location>
        <begin position="69"/>
        <end position="89"/>
    </location>
</feature>
<proteinExistence type="predicted"/>
<evidence type="ECO:0000313" key="3">
    <source>
        <dbReference type="EMBL" id="QDS76706.1"/>
    </source>
</evidence>
<accession>A0A517LMA4</accession>
<evidence type="ECO:0000313" key="4">
    <source>
        <dbReference type="Proteomes" id="UP000316270"/>
    </source>
</evidence>
<reference evidence="3 4" key="1">
    <citation type="submission" date="2019-07" db="EMBL/GenBank/DDBJ databases">
        <title>Finished genome of Venturia effusa.</title>
        <authorList>
            <person name="Young C.A."/>
            <person name="Cox M.P."/>
            <person name="Ganley A.R.D."/>
            <person name="David W.J."/>
        </authorList>
    </citation>
    <scope>NUCLEOTIDE SEQUENCE [LARGE SCALE GENOMIC DNA]</scope>
    <source>
        <strain evidence="4">albino</strain>
    </source>
</reference>
<gene>
    <name evidence="3" type="ORF">FKW77_000860</name>
</gene>
<dbReference type="Gene3D" id="1.20.5.1700">
    <property type="match status" value="1"/>
</dbReference>
<dbReference type="OrthoDB" id="10622255at2759"/>
<evidence type="ECO:0000256" key="2">
    <source>
        <dbReference type="SAM" id="MobiDB-lite"/>
    </source>
</evidence>
<dbReference type="EMBL" id="CP042200">
    <property type="protein sequence ID" value="QDS76706.1"/>
    <property type="molecule type" value="Genomic_DNA"/>
</dbReference>
<organism evidence="3 4">
    <name type="scientific">Venturia effusa</name>
    <dbReference type="NCBI Taxonomy" id="50376"/>
    <lineage>
        <taxon>Eukaryota</taxon>
        <taxon>Fungi</taxon>
        <taxon>Dikarya</taxon>
        <taxon>Ascomycota</taxon>
        <taxon>Pezizomycotina</taxon>
        <taxon>Dothideomycetes</taxon>
        <taxon>Pleosporomycetidae</taxon>
        <taxon>Venturiales</taxon>
        <taxon>Venturiaceae</taxon>
        <taxon>Venturia</taxon>
    </lineage>
</organism>
<evidence type="ECO:0000256" key="1">
    <source>
        <dbReference type="SAM" id="Coils"/>
    </source>
</evidence>
<sequence>MVTGHDKGREMTEKEVLVAREEEKKKELEQLRKTVGNSGPAVFGATTTATQAPGPVGYQGKYGAPMYTPSTIPGLGPLPTPTPQSSNENELNRLRRENASLKTNVKELKTKVMLRIEALAEDLRSLNSKTTEHQALIQQLTGERDELMAEVHALRAGDGHREIDLDMDFL</sequence>
<keyword evidence="4" id="KW-1185">Reference proteome</keyword>
<feature type="coiled-coil region" evidence="1">
    <location>
        <begin position="11"/>
        <end position="38"/>
    </location>
</feature>
<protein>
    <submittedName>
        <fullName evidence="3">Uncharacterized protein</fullName>
    </submittedName>
</protein>
<keyword evidence="1" id="KW-0175">Coiled coil</keyword>
<dbReference type="AlphaFoldDB" id="A0A517LMA4"/>
<dbReference type="Proteomes" id="UP000316270">
    <property type="component" value="Chromosome 16"/>
</dbReference>